<evidence type="ECO:0000259" key="4">
    <source>
        <dbReference type="PROSITE" id="PS50067"/>
    </source>
</evidence>
<evidence type="ECO:0000256" key="1">
    <source>
        <dbReference type="ARBA" id="ARBA00022741"/>
    </source>
</evidence>
<dbReference type="PRINTS" id="PR00380">
    <property type="entry name" value="KINESINHEAVY"/>
</dbReference>
<reference evidence="5" key="1">
    <citation type="submission" date="2022-03" db="EMBL/GenBank/DDBJ databases">
        <authorList>
            <person name="Sayadi A."/>
        </authorList>
    </citation>
    <scope>NUCLEOTIDE SEQUENCE</scope>
</reference>
<dbReference type="GO" id="GO:0007018">
    <property type="term" value="P:microtubule-based movement"/>
    <property type="evidence" value="ECO:0007669"/>
    <property type="project" value="InterPro"/>
</dbReference>
<accession>A0A9P0LU32</accession>
<dbReference type="GO" id="GO:0008017">
    <property type="term" value="F:microtubule binding"/>
    <property type="evidence" value="ECO:0007669"/>
    <property type="project" value="InterPro"/>
</dbReference>
<evidence type="ECO:0000256" key="3">
    <source>
        <dbReference type="PROSITE-ProRule" id="PRU00283"/>
    </source>
</evidence>
<dbReference type="GO" id="GO:0005524">
    <property type="term" value="F:ATP binding"/>
    <property type="evidence" value="ECO:0007669"/>
    <property type="project" value="UniProtKB-UniRule"/>
</dbReference>
<feature type="binding site" evidence="3">
    <location>
        <begin position="95"/>
        <end position="102"/>
    </location>
    <ligand>
        <name>ATP</name>
        <dbReference type="ChEBI" id="CHEBI:30616"/>
    </ligand>
</feature>
<comment type="caution">
    <text evidence="5">The sequence shown here is derived from an EMBL/GenBank/DDBJ whole genome shotgun (WGS) entry which is preliminary data.</text>
</comment>
<keyword evidence="3" id="KW-0505">Motor protein</keyword>
<sequence>MTRLKVAVRVRPMSERELELGCVPVVSAESENTLAVTNLKVAESGAGDSRERVRRFAYDCCFHELATQDEIFDAVENIIGNSIKQRYNSCVLAYGQSSSGKTHTMMGVPGNPGLTPRLCEKVFDYLRETAVGEEMNDLKVTVSFLEIYNEKVRDLLDGECADNYIARKRLPLKHYVTSPESLLDLLQKGDRRRRIASTLNNRRSSRSLWT</sequence>
<dbReference type="PROSITE" id="PS50067">
    <property type="entry name" value="KINESIN_MOTOR_2"/>
    <property type="match status" value="1"/>
</dbReference>
<feature type="domain" description="Kinesin motor" evidence="4">
    <location>
        <begin position="3"/>
        <end position="210"/>
    </location>
</feature>
<dbReference type="Gene3D" id="3.40.850.10">
    <property type="entry name" value="Kinesin motor domain"/>
    <property type="match status" value="1"/>
</dbReference>
<evidence type="ECO:0000256" key="2">
    <source>
        <dbReference type="ARBA" id="ARBA00022840"/>
    </source>
</evidence>
<keyword evidence="6" id="KW-1185">Reference proteome</keyword>
<organism evidence="5 6">
    <name type="scientific">Acanthoscelides obtectus</name>
    <name type="common">Bean weevil</name>
    <name type="synonym">Bruchus obtectus</name>
    <dbReference type="NCBI Taxonomy" id="200917"/>
    <lineage>
        <taxon>Eukaryota</taxon>
        <taxon>Metazoa</taxon>
        <taxon>Ecdysozoa</taxon>
        <taxon>Arthropoda</taxon>
        <taxon>Hexapoda</taxon>
        <taxon>Insecta</taxon>
        <taxon>Pterygota</taxon>
        <taxon>Neoptera</taxon>
        <taxon>Endopterygota</taxon>
        <taxon>Coleoptera</taxon>
        <taxon>Polyphaga</taxon>
        <taxon>Cucujiformia</taxon>
        <taxon>Chrysomeloidea</taxon>
        <taxon>Chrysomelidae</taxon>
        <taxon>Bruchinae</taxon>
        <taxon>Bruchini</taxon>
        <taxon>Acanthoscelides</taxon>
    </lineage>
</organism>
<dbReference type="SUPFAM" id="SSF52540">
    <property type="entry name" value="P-loop containing nucleoside triphosphate hydrolases"/>
    <property type="match status" value="1"/>
</dbReference>
<dbReference type="AlphaFoldDB" id="A0A9P0LU32"/>
<dbReference type="SMART" id="SM00129">
    <property type="entry name" value="KISc"/>
    <property type="match status" value="1"/>
</dbReference>
<evidence type="ECO:0000313" key="6">
    <source>
        <dbReference type="Proteomes" id="UP001152888"/>
    </source>
</evidence>
<gene>
    <name evidence="5" type="ORF">ACAOBT_LOCUS25883</name>
</gene>
<dbReference type="InterPro" id="IPR036961">
    <property type="entry name" value="Kinesin_motor_dom_sf"/>
</dbReference>
<keyword evidence="2 3" id="KW-0067">ATP-binding</keyword>
<name>A0A9P0LU32_ACAOB</name>
<protein>
    <recommendedName>
        <fullName evidence="4">Kinesin motor domain-containing protein</fullName>
    </recommendedName>
</protein>
<keyword evidence="1 3" id="KW-0547">Nucleotide-binding</keyword>
<dbReference type="PANTHER" id="PTHR47117">
    <property type="entry name" value="STAR-RELATED LIPID TRANSFER PROTEIN 9"/>
    <property type="match status" value="1"/>
</dbReference>
<comment type="similarity">
    <text evidence="3">Belongs to the TRAFAC class myosin-kinesin ATPase superfamily. Kinesin family.</text>
</comment>
<dbReference type="Proteomes" id="UP001152888">
    <property type="component" value="Unassembled WGS sequence"/>
</dbReference>
<evidence type="ECO:0000313" key="5">
    <source>
        <dbReference type="EMBL" id="CAH2000932.1"/>
    </source>
</evidence>
<dbReference type="InterPro" id="IPR027417">
    <property type="entry name" value="P-loop_NTPase"/>
</dbReference>
<dbReference type="EMBL" id="CAKOFQ010007430">
    <property type="protein sequence ID" value="CAH2000932.1"/>
    <property type="molecule type" value="Genomic_DNA"/>
</dbReference>
<dbReference type="GO" id="GO:0003777">
    <property type="term" value="F:microtubule motor activity"/>
    <property type="evidence" value="ECO:0007669"/>
    <property type="project" value="InterPro"/>
</dbReference>
<proteinExistence type="inferred from homology"/>
<dbReference type="PANTHER" id="PTHR47117:SF1">
    <property type="entry name" value="STAR-RELATED LIPID TRANSFER PROTEIN 9"/>
    <property type="match status" value="1"/>
</dbReference>
<dbReference type="OrthoDB" id="3176171at2759"/>
<dbReference type="InterPro" id="IPR001752">
    <property type="entry name" value="Kinesin_motor_dom"/>
</dbReference>
<dbReference type="Pfam" id="PF00225">
    <property type="entry name" value="Kinesin"/>
    <property type="match status" value="1"/>
</dbReference>